<accession>A0A0M3V4Z8</accession>
<dbReference type="KEGG" id="npz:ACX27_08085"/>
<keyword evidence="2" id="KW-1185">Reference proteome</keyword>
<evidence type="ECO:0000313" key="2">
    <source>
        <dbReference type="Proteomes" id="UP000062645"/>
    </source>
</evidence>
<protein>
    <submittedName>
        <fullName evidence="1">Uncharacterized protein</fullName>
    </submittedName>
</protein>
<reference evidence="2" key="1">
    <citation type="submission" date="2015-07" db="EMBL/GenBank/DDBJ databases">
        <title>Genome Of Nitrogen-Fixing Cyanobacterium Nostoc piscinale CENA21 From Solimoes/Amazon River Floodplain Sediments And Comparative Genomics To Uncover Biosynthetic Natural Products Potential.</title>
        <authorList>
            <person name="Leao T.F."/>
            <person name="Leao P.N."/>
            <person name="Guimaraes P.I."/>
            <person name="de Melo A.G.C."/>
            <person name="Ramos R.T.J."/>
            <person name="Silva A."/>
            <person name="Fiore M.F."/>
            <person name="Schneider M.P.C."/>
        </authorList>
    </citation>
    <scope>NUCLEOTIDE SEQUENCE [LARGE SCALE GENOMIC DNA]</scope>
    <source>
        <strain evidence="2">CENA21</strain>
    </source>
</reference>
<evidence type="ECO:0000313" key="1">
    <source>
        <dbReference type="EMBL" id="ALF52827.1"/>
    </source>
</evidence>
<gene>
    <name evidence="1" type="ORF">ACX27_08085</name>
</gene>
<dbReference type="Proteomes" id="UP000062645">
    <property type="component" value="Chromosome"/>
</dbReference>
<name>A0A0M3V4Z8_9NOSO</name>
<reference evidence="1 2" key="2">
    <citation type="journal article" date="2016" name="Genome Announc.">
        <title>Draft Genome Sequence of the N2-Fixing Cyanobacterium Nostoc piscinale CENA21, Isolated from the Brazilian Amazon Floodplain.</title>
        <authorList>
            <person name="Leao T."/>
            <person name="Guimaraes P.I."/>
            <person name="de Melo A.G."/>
            <person name="Ramos R.T."/>
            <person name="Leao P.N."/>
            <person name="Silva A."/>
            <person name="Fiore M.F."/>
            <person name="Schneider M.P."/>
        </authorList>
    </citation>
    <scope>NUCLEOTIDE SEQUENCE [LARGE SCALE GENOMIC DNA]</scope>
    <source>
        <strain evidence="1 2">CENA21</strain>
    </source>
</reference>
<dbReference type="PATRIC" id="fig|224013.5.peg.1956"/>
<organism evidence="1 2">
    <name type="scientific">Nostoc piscinale CENA21</name>
    <dbReference type="NCBI Taxonomy" id="224013"/>
    <lineage>
        <taxon>Bacteria</taxon>
        <taxon>Bacillati</taxon>
        <taxon>Cyanobacteriota</taxon>
        <taxon>Cyanophyceae</taxon>
        <taxon>Nostocales</taxon>
        <taxon>Nostocaceae</taxon>
        <taxon>Nostoc</taxon>
    </lineage>
</organism>
<dbReference type="AlphaFoldDB" id="A0A0M3V4Z8"/>
<proteinExistence type="predicted"/>
<dbReference type="EMBL" id="CP012036">
    <property type="protein sequence ID" value="ALF52827.1"/>
    <property type="molecule type" value="Genomic_DNA"/>
</dbReference>
<sequence length="74" mass="8543">MNYLPPTPLIIDYRTWRVLEKSLNGGNLRSVFTGIKVSLQKFYLLGHLLKLSLPRKIGECIRKQISIYELLIIG</sequence>